<dbReference type="OMA" id="SNTFCFF"/>
<dbReference type="KEGG" id="cqi:110710408"/>
<evidence type="ECO:0000256" key="5">
    <source>
        <dbReference type="ARBA" id="ARBA00047375"/>
    </source>
</evidence>
<evidence type="ECO:0000256" key="1">
    <source>
        <dbReference type="ARBA" id="ARBA00005194"/>
    </source>
</evidence>
<feature type="domain" description="Beta-ketoacyl-[acyl-carrier-protein] synthase III C-terminal" evidence="9">
    <location>
        <begin position="410"/>
        <end position="491"/>
    </location>
</feature>
<comment type="catalytic activity">
    <reaction evidence="5">
        <text>a very-long-chain acyl-CoA + malonyl-CoA + H(+) = a very-long-chain 3-oxoacyl-CoA + CO2 + CoA</text>
        <dbReference type="Rhea" id="RHEA:32727"/>
        <dbReference type="ChEBI" id="CHEBI:15378"/>
        <dbReference type="ChEBI" id="CHEBI:16526"/>
        <dbReference type="ChEBI" id="CHEBI:57287"/>
        <dbReference type="ChEBI" id="CHEBI:57384"/>
        <dbReference type="ChEBI" id="CHEBI:90725"/>
        <dbReference type="ChEBI" id="CHEBI:90736"/>
        <dbReference type="EC" id="2.3.1.199"/>
    </reaction>
</comment>
<dbReference type="OrthoDB" id="329835at2759"/>
<dbReference type="Gramene" id="AUR62020751-RA">
    <property type="protein sequence ID" value="AUR62020751-RA:cds"/>
    <property type="gene ID" value="AUR62020751"/>
</dbReference>
<reference evidence="10" key="2">
    <citation type="submission" date="2021-03" db="UniProtKB">
        <authorList>
            <consortium name="EnsemblPlants"/>
        </authorList>
    </citation>
    <scope>IDENTIFICATION</scope>
</reference>
<dbReference type="UniPathway" id="UPA00094"/>
<evidence type="ECO:0000259" key="9">
    <source>
        <dbReference type="Pfam" id="PF08541"/>
    </source>
</evidence>
<dbReference type="GeneID" id="110710408"/>
<keyword evidence="7" id="KW-1133">Transmembrane helix</keyword>
<comment type="pathway">
    <text evidence="1 6">Lipid metabolism; fatty acid biosynthesis.</text>
</comment>
<evidence type="ECO:0000256" key="6">
    <source>
        <dbReference type="PIRNR" id="PIRNR036417"/>
    </source>
</evidence>
<keyword evidence="4 6" id="KW-0012">Acyltransferase</keyword>
<gene>
    <name evidence="10" type="primary">LOC110710408</name>
</gene>
<sequence>MSTKMENFSTDIVNTGVENEGPYAGSLNFSVRVRRGLPNFLNSVNLKYVKLGYQYLISHGLYIVTAPLLALIVGAHLGKLIWDDYDHNYDFSSSILFLGLLYLVDFTYNFLLPRPTYLIDFACYSPPKELKVSKKEFIDLARKSGNFDEKTLGFQEKALKYSGIGDETCLPKAIFQPGFKRSLKQSREEAATVIFGAIDDLFATTKINPRDISILIVNCTTLNTTPSLSAMVINHYKLKHNVQSFNLGGMGCAAGGVAIDMAQDLLNVYPGSYALVVSTEIISHSWYTGKELDMVLPNCFLRIGGAAMLLSNRRLDRWRAKYELKQVVRTNKGMDNRSFKSIYLKEDAEGQLGISVSKDVLEVGGNAVKANITTLGPLVLPFTEQFQFFTTLLRNKTSSRPYIPNFKQAFDHFCIIATSKKVLDEFEKNLELTTEYMEPSRRTLERFGNTSSSSVWYELAYLEANKKMKRGDRVWQISFGSGIKCNSLVWRALRNIERPNKSPWFDQEDSI</sequence>
<evidence type="ECO:0000256" key="4">
    <source>
        <dbReference type="ARBA" id="ARBA00023315"/>
    </source>
</evidence>
<dbReference type="GO" id="GO:0016020">
    <property type="term" value="C:membrane"/>
    <property type="evidence" value="ECO:0007669"/>
    <property type="project" value="InterPro"/>
</dbReference>
<feature type="transmembrane region" description="Helical" evidence="7">
    <location>
        <begin position="94"/>
        <end position="112"/>
    </location>
</feature>
<keyword evidence="7" id="KW-0812">Transmembrane</keyword>
<feature type="domain" description="FAE" evidence="8">
    <location>
        <begin position="113"/>
        <end position="396"/>
    </location>
</feature>
<evidence type="ECO:0000256" key="2">
    <source>
        <dbReference type="ARBA" id="ARBA00005531"/>
    </source>
</evidence>
<dbReference type="InterPro" id="IPR013601">
    <property type="entry name" value="FAE1_typ3_polyketide_synth"/>
</dbReference>
<feature type="transmembrane region" description="Helical" evidence="7">
    <location>
        <begin position="60"/>
        <end position="82"/>
    </location>
</feature>
<dbReference type="Pfam" id="PF08541">
    <property type="entry name" value="ACP_syn_III_C"/>
    <property type="match status" value="1"/>
</dbReference>
<proteinExistence type="inferred from homology"/>
<keyword evidence="11" id="KW-1185">Reference proteome</keyword>
<dbReference type="InterPro" id="IPR013747">
    <property type="entry name" value="ACP_syn_III_C"/>
</dbReference>
<name>A0A803LZ50_CHEQI</name>
<keyword evidence="3 6" id="KW-0808">Transferase</keyword>
<dbReference type="Gene3D" id="3.40.47.10">
    <property type="match status" value="2"/>
</dbReference>
<comment type="similarity">
    <text evidence="2 6">Belongs to the thiolase-like superfamily. Chalcone/stilbene synthases family.</text>
</comment>
<evidence type="ECO:0000256" key="7">
    <source>
        <dbReference type="SAM" id="Phobius"/>
    </source>
</evidence>
<dbReference type="EnsemblPlants" id="AUR62020751-RA">
    <property type="protein sequence ID" value="AUR62020751-RA:cds"/>
    <property type="gene ID" value="AUR62020751"/>
</dbReference>
<dbReference type="Pfam" id="PF08392">
    <property type="entry name" value="FAE1_CUT1_RppA"/>
    <property type="match status" value="1"/>
</dbReference>
<dbReference type="PIRSF" id="PIRSF036417">
    <property type="entry name" value="3-ktacl-CoA_syn"/>
    <property type="match status" value="1"/>
</dbReference>
<dbReference type="AlphaFoldDB" id="A0A803LZ50"/>
<evidence type="ECO:0000313" key="11">
    <source>
        <dbReference type="Proteomes" id="UP000596660"/>
    </source>
</evidence>
<dbReference type="CDD" id="cd00831">
    <property type="entry name" value="CHS_like"/>
    <property type="match status" value="1"/>
</dbReference>
<organism evidence="10 11">
    <name type="scientific">Chenopodium quinoa</name>
    <name type="common">Quinoa</name>
    <dbReference type="NCBI Taxonomy" id="63459"/>
    <lineage>
        <taxon>Eukaryota</taxon>
        <taxon>Viridiplantae</taxon>
        <taxon>Streptophyta</taxon>
        <taxon>Embryophyta</taxon>
        <taxon>Tracheophyta</taxon>
        <taxon>Spermatophyta</taxon>
        <taxon>Magnoliopsida</taxon>
        <taxon>eudicotyledons</taxon>
        <taxon>Gunneridae</taxon>
        <taxon>Pentapetalae</taxon>
        <taxon>Caryophyllales</taxon>
        <taxon>Chenopodiaceae</taxon>
        <taxon>Chenopodioideae</taxon>
        <taxon>Atripliceae</taxon>
        <taxon>Chenopodium</taxon>
    </lineage>
</organism>
<dbReference type="GO" id="GO:0006633">
    <property type="term" value="P:fatty acid biosynthetic process"/>
    <property type="evidence" value="ECO:0007669"/>
    <property type="project" value="UniProtKB-UniPathway"/>
</dbReference>
<evidence type="ECO:0000256" key="3">
    <source>
        <dbReference type="ARBA" id="ARBA00022679"/>
    </source>
</evidence>
<dbReference type="SUPFAM" id="SSF53901">
    <property type="entry name" value="Thiolase-like"/>
    <property type="match status" value="2"/>
</dbReference>
<dbReference type="RefSeq" id="XP_021744394.1">
    <property type="nucleotide sequence ID" value="XM_021888702.1"/>
</dbReference>
<dbReference type="PANTHER" id="PTHR31561">
    <property type="entry name" value="3-KETOACYL-COA SYNTHASE"/>
    <property type="match status" value="1"/>
</dbReference>
<reference evidence="10" key="1">
    <citation type="journal article" date="2017" name="Nature">
        <title>The genome of Chenopodium quinoa.</title>
        <authorList>
            <person name="Jarvis D.E."/>
            <person name="Ho Y.S."/>
            <person name="Lightfoot D.J."/>
            <person name="Schmoeckel S.M."/>
            <person name="Li B."/>
            <person name="Borm T.J.A."/>
            <person name="Ohyanagi H."/>
            <person name="Mineta K."/>
            <person name="Michell C.T."/>
            <person name="Saber N."/>
            <person name="Kharbatia N.M."/>
            <person name="Rupper R.R."/>
            <person name="Sharp A.R."/>
            <person name="Dally N."/>
            <person name="Boughton B.A."/>
            <person name="Woo Y.H."/>
            <person name="Gao G."/>
            <person name="Schijlen E.G.W.M."/>
            <person name="Guo X."/>
            <person name="Momin A.A."/>
            <person name="Negrao S."/>
            <person name="Al-Babili S."/>
            <person name="Gehring C."/>
            <person name="Roessner U."/>
            <person name="Jung C."/>
            <person name="Murphy K."/>
            <person name="Arold S.T."/>
            <person name="Gojobori T."/>
            <person name="van der Linden C.G."/>
            <person name="van Loo E.N."/>
            <person name="Jellen E.N."/>
            <person name="Maughan P.J."/>
            <person name="Tester M."/>
        </authorList>
    </citation>
    <scope>NUCLEOTIDE SEQUENCE [LARGE SCALE GENOMIC DNA]</scope>
    <source>
        <strain evidence="10">cv. PI 614886</strain>
    </source>
</reference>
<evidence type="ECO:0000259" key="8">
    <source>
        <dbReference type="Pfam" id="PF08392"/>
    </source>
</evidence>
<dbReference type="GO" id="GO:0009922">
    <property type="term" value="F:fatty acid elongase activity"/>
    <property type="evidence" value="ECO:0007669"/>
    <property type="project" value="UniProtKB-EC"/>
</dbReference>
<protein>
    <recommendedName>
        <fullName evidence="6">3-ketoacyl-CoA synthase</fullName>
        <ecNumber evidence="6">2.3.1.-</ecNumber>
    </recommendedName>
</protein>
<dbReference type="SMR" id="A0A803LZ50"/>
<dbReference type="InterPro" id="IPR016039">
    <property type="entry name" value="Thiolase-like"/>
</dbReference>
<dbReference type="Proteomes" id="UP000596660">
    <property type="component" value="Unplaced"/>
</dbReference>
<evidence type="ECO:0000313" key="10">
    <source>
        <dbReference type="EnsemblPlants" id="AUR62020751-RA:cds"/>
    </source>
</evidence>
<accession>A0A803LZ50</accession>
<dbReference type="EC" id="2.3.1.-" evidence="6"/>
<keyword evidence="7" id="KW-0472">Membrane</keyword>
<dbReference type="InterPro" id="IPR012392">
    <property type="entry name" value="3-ktacl-CoA_syn"/>
</dbReference>